<evidence type="ECO:0000256" key="7">
    <source>
        <dbReference type="ARBA" id="ARBA00023098"/>
    </source>
</evidence>
<evidence type="ECO:0000256" key="12">
    <source>
        <dbReference type="RuleBase" id="RU000363"/>
    </source>
</evidence>
<keyword evidence="14" id="KW-1185">Reference proteome</keyword>
<evidence type="ECO:0000256" key="9">
    <source>
        <dbReference type="ARBA" id="ARBA00059620"/>
    </source>
</evidence>
<dbReference type="PROSITE" id="PS00061">
    <property type="entry name" value="ADH_SHORT"/>
    <property type="match status" value="1"/>
</dbReference>
<dbReference type="Proteomes" id="UP000184383">
    <property type="component" value="Unassembled WGS sequence"/>
</dbReference>
<dbReference type="SUPFAM" id="SSF51735">
    <property type="entry name" value="NAD(P)-binding Rossmann-fold domains"/>
    <property type="match status" value="1"/>
</dbReference>
<evidence type="ECO:0000313" key="14">
    <source>
        <dbReference type="Proteomes" id="UP000184383"/>
    </source>
</evidence>
<reference evidence="14" key="1">
    <citation type="journal article" date="2017" name="Genome Biol.">
        <title>Comparative genomics reveals high biological diversity and specific adaptations in the industrially and medically important fungal genus Aspergillus.</title>
        <authorList>
            <person name="de Vries R.P."/>
            <person name="Riley R."/>
            <person name="Wiebenga A."/>
            <person name="Aguilar-Osorio G."/>
            <person name="Amillis S."/>
            <person name="Uchima C.A."/>
            <person name="Anderluh G."/>
            <person name="Asadollahi M."/>
            <person name="Askin M."/>
            <person name="Barry K."/>
            <person name="Battaglia E."/>
            <person name="Bayram O."/>
            <person name="Benocci T."/>
            <person name="Braus-Stromeyer S.A."/>
            <person name="Caldana C."/>
            <person name="Canovas D."/>
            <person name="Cerqueira G.C."/>
            <person name="Chen F."/>
            <person name="Chen W."/>
            <person name="Choi C."/>
            <person name="Clum A."/>
            <person name="Dos Santos R.A."/>
            <person name="Damasio A.R."/>
            <person name="Diallinas G."/>
            <person name="Emri T."/>
            <person name="Fekete E."/>
            <person name="Flipphi M."/>
            <person name="Freyberg S."/>
            <person name="Gallo A."/>
            <person name="Gournas C."/>
            <person name="Habgood R."/>
            <person name="Hainaut M."/>
            <person name="Harispe M.L."/>
            <person name="Henrissat B."/>
            <person name="Hilden K.S."/>
            <person name="Hope R."/>
            <person name="Hossain A."/>
            <person name="Karabika E."/>
            <person name="Karaffa L."/>
            <person name="Karanyi Z."/>
            <person name="Krasevec N."/>
            <person name="Kuo A."/>
            <person name="Kusch H."/>
            <person name="LaButti K."/>
            <person name="Lagendijk E.L."/>
            <person name="Lapidus A."/>
            <person name="Levasseur A."/>
            <person name="Lindquist E."/>
            <person name="Lipzen A."/>
            <person name="Logrieco A.F."/>
            <person name="MacCabe A."/>
            <person name="Maekelae M.R."/>
            <person name="Malavazi I."/>
            <person name="Melin P."/>
            <person name="Meyer V."/>
            <person name="Mielnichuk N."/>
            <person name="Miskei M."/>
            <person name="Molnar A.P."/>
            <person name="Mule G."/>
            <person name="Ngan C.Y."/>
            <person name="Orejas M."/>
            <person name="Orosz E."/>
            <person name="Ouedraogo J.P."/>
            <person name="Overkamp K.M."/>
            <person name="Park H.-S."/>
            <person name="Perrone G."/>
            <person name="Piumi F."/>
            <person name="Punt P.J."/>
            <person name="Ram A.F."/>
            <person name="Ramon A."/>
            <person name="Rauscher S."/>
            <person name="Record E."/>
            <person name="Riano-Pachon D.M."/>
            <person name="Robert V."/>
            <person name="Roehrig J."/>
            <person name="Ruller R."/>
            <person name="Salamov A."/>
            <person name="Salih N.S."/>
            <person name="Samson R.A."/>
            <person name="Sandor E."/>
            <person name="Sanguinetti M."/>
            <person name="Schuetze T."/>
            <person name="Sepcic K."/>
            <person name="Shelest E."/>
            <person name="Sherlock G."/>
            <person name="Sophianopoulou V."/>
            <person name="Squina F.M."/>
            <person name="Sun H."/>
            <person name="Susca A."/>
            <person name="Todd R.B."/>
            <person name="Tsang A."/>
            <person name="Unkles S.E."/>
            <person name="van de Wiele N."/>
            <person name="van Rossen-Uffink D."/>
            <person name="Oliveira J.V."/>
            <person name="Vesth T.C."/>
            <person name="Visser J."/>
            <person name="Yu J.-H."/>
            <person name="Zhou M."/>
            <person name="Andersen M.R."/>
            <person name="Archer D.B."/>
            <person name="Baker S.E."/>
            <person name="Benoit I."/>
            <person name="Brakhage A.A."/>
            <person name="Braus G.H."/>
            <person name="Fischer R."/>
            <person name="Frisvad J.C."/>
            <person name="Goldman G.H."/>
            <person name="Houbraken J."/>
            <person name="Oakley B."/>
            <person name="Pocsi I."/>
            <person name="Scazzocchio C."/>
            <person name="Seiboth B."/>
            <person name="vanKuyk P.A."/>
            <person name="Wortman J."/>
            <person name="Dyer P.S."/>
            <person name="Grigoriev I.V."/>
        </authorList>
    </citation>
    <scope>NUCLEOTIDE SEQUENCE [LARGE SCALE GENOMIC DNA]</scope>
    <source>
        <strain evidence="14">DTO 134E9</strain>
    </source>
</reference>
<gene>
    <name evidence="13" type="ORF">ASPWEDRAFT_111994</name>
</gene>
<dbReference type="RefSeq" id="XP_040689934.1">
    <property type="nucleotide sequence ID" value="XM_040828292.1"/>
</dbReference>
<protein>
    <recommendedName>
        <fullName evidence="10">Short-chain dehydrogenase/reductase 3</fullName>
    </recommendedName>
    <alternativeName>
        <fullName evidence="11">Retinal short-chain dehydrogenase/reductase 1</fullName>
    </alternativeName>
</protein>
<keyword evidence="5" id="KW-1133">Transmembrane helix</keyword>
<dbReference type="AlphaFoldDB" id="A0A1L9RN55"/>
<accession>A0A1L9RN55</accession>
<evidence type="ECO:0000256" key="10">
    <source>
        <dbReference type="ARBA" id="ARBA00068717"/>
    </source>
</evidence>
<keyword evidence="3" id="KW-0812">Transmembrane</keyword>
<evidence type="ECO:0000256" key="6">
    <source>
        <dbReference type="ARBA" id="ARBA00023002"/>
    </source>
</evidence>
<dbReference type="PANTHER" id="PTHR24322:SF736">
    <property type="entry name" value="RETINOL DEHYDROGENASE 10"/>
    <property type="match status" value="1"/>
</dbReference>
<comment type="similarity">
    <text evidence="2 12">Belongs to the short-chain dehydrogenases/reductases (SDR) family.</text>
</comment>
<dbReference type="EMBL" id="KV878212">
    <property type="protein sequence ID" value="OJJ36258.1"/>
    <property type="molecule type" value="Genomic_DNA"/>
</dbReference>
<dbReference type="CDD" id="cd05339">
    <property type="entry name" value="17beta-HSDXI-like_SDR_c"/>
    <property type="match status" value="1"/>
</dbReference>
<evidence type="ECO:0000256" key="3">
    <source>
        <dbReference type="ARBA" id="ARBA00022692"/>
    </source>
</evidence>
<comment type="subcellular location">
    <subcellularLocation>
        <location evidence="1">Membrane</location>
        <topology evidence="1">Multi-pass membrane protein</topology>
    </subcellularLocation>
</comment>
<dbReference type="PANTHER" id="PTHR24322">
    <property type="entry name" value="PKSB"/>
    <property type="match status" value="1"/>
</dbReference>
<dbReference type="PRINTS" id="PR00081">
    <property type="entry name" value="GDHRDH"/>
</dbReference>
<dbReference type="GO" id="GO:0052650">
    <property type="term" value="F:all-trans-retinol dehydrogenase (NADP+) activity"/>
    <property type="evidence" value="ECO:0007669"/>
    <property type="project" value="UniProtKB-ARBA"/>
</dbReference>
<dbReference type="GO" id="GO:0016020">
    <property type="term" value="C:membrane"/>
    <property type="evidence" value="ECO:0007669"/>
    <property type="project" value="UniProtKB-SubCell"/>
</dbReference>
<keyword evidence="6" id="KW-0560">Oxidoreductase</keyword>
<sequence length="300" mass="32841">MASINIPSNVLAAVKIFAAAGILYKLNQTLSRLALNNWVSDPWDWAREIVLITGGSSGIGEQMVHRLAEHGITVVILDLVAPQTATPDKVHFYQCDITSPEAVHAAAQQIRKDVGHPTVLVNNAGIANGKSILDEADEGTKRIFDVNSIAHFRLVREFLPHMIERNHGHVITIASMASFMTVSPGVAYSCTKAAALSFSEGLALELHYQHKANKVRTSVVHPTWVRTPLIKQALDSGKWKQYTLDAGTVADAVVAQILAGESGQICVPGTYTWLSCIRAFPNWLQQWVRNYQTELLEASV</sequence>
<evidence type="ECO:0000256" key="5">
    <source>
        <dbReference type="ARBA" id="ARBA00022989"/>
    </source>
</evidence>
<evidence type="ECO:0000256" key="4">
    <source>
        <dbReference type="ARBA" id="ARBA00022857"/>
    </source>
</evidence>
<dbReference type="VEuPathDB" id="FungiDB:ASPWEDRAFT_111994"/>
<evidence type="ECO:0000256" key="11">
    <source>
        <dbReference type="ARBA" id="ARBA00082544"/>
    </source>
</evidence>
<proteinExistence type="inferred from homology"/>
<evidence type="ECO:0000256" key="2">
    <source>
        <dbReference type="ARBA" id="ARBA00006484"/>
    </source>
</evidence>
<dbReference type="GO" id="GO:0044550">
    <property type="term" value="P:secondary metabolite biosynthetic process"/>
    <property type="evidence" value="ECO:0007669"/>
    <property type="project" value="UniProtKB-ARBA"/>
</dbReference>
<organism evidence="13 14">
    <name type="scientific">Aspergillus wentii DTO 134E9</name>
    <dbReference type="NCBI Taxonomy" id="1073089"/>
    <lineage>
        <taxon>Eukaryota</taxon>
        <taxon>Fungi</taxon>
        <taxon>Dikarya</taxon>
        <taxon>Ascomycota</taxon>
        <taxon>Pezizomycotina</taxon>
        <taxon>Eurotiomycetes</taxon>
        <taxon>Eurotiomycetidae</taxon>
        <taxon>Eurotiales</taxon>
        <taxon>Aspergillaceae</taxon>
        <taxon>Aspergillus</taxon>
        <taxon>Aspergillus subgen. Cremei</taxon>
    </lineage>
</organism>
<dbReference type="STRING" id="1073089.A0A1L9RN55"/>
<dbReference type="Gene3D" id="3.40.50.720">
    <property type="entry name" value="NAD(P)-binding Rossmann-like Domain"/>
    <property type="match status" value="1"/>
</dbReference>
<dbReference type="InterPro" id="IPR002347">
    <property type="entry name" value="SDR_fam"/>
</dbReference>
<dbReference type="FunFam" id="3.40.50.720:FF:000131">
    <property type="entry name" value="Short-chain dehydrogenase/reductase 3"/>
    <property type="match status" value="1"/>
</dbReference>
<comment type="function">
    <text evidence="9">Catalyzes the reduction of all-trans-retinal to all-trans-retinol in the presence of NADPH.</text>
</comment>
<dbReference type="Pfam" id="PF00106">
    <property type="entry name" value="adh_short"/>
    <property type="match status" value="1"/>
</dbReference>
<dbReference type="GeneID" id="63744140"/>
<keyword evidence="4" id="KW-0521">NADP</keyword>
<dbReference type="InterPro" id="IPR036291">
    <property type="entry name" value="NAD(P)-bd_dom_sf"/>
</dbReference>
<dbReference type="PRINTS" id="PR00080">
    <property type="entry name" value="SDRFAMILY"/>
</dbReference>
<dbReference type="OrthoDB" id="10253736at2759"/>
<evidence type="ECO:0000256" key="8">
    <source>
        <dbReference type="ARBA" id="ARBA00023136"/>
    </source>
</evidence>
<dbReference type="InterPro" id="IPR020904">
    <property type="entry name" value="Sc_DH/Rdtase_CS"/>
</dbReference>
<evidence type="ECO:0000313" key="13">
    <source>
        <dbReference type="EMBL" id="OJJ36258.1"/>
    </source>
</evidence>
<keyword evidence="7" id="KW-0443">Lipid metabolism</keyword>
<keyword evidence="8" id="KW-0472">Membrane</keyword>
<evidence type="ECO:0000256" key="1">
    <source>
        <dbReference type="ARBA" id="ARBA00004141"/>
    </source>
</evidence>
<name>A0A1L9RN55_ASPWE</name>